<organism evidence="1 2">
    <name type="scientific">Hydrogenovibrio marinus</name>
    <dbReference type="NCBI Taxonomy" id="28885"/>
    <lineage>
        <taxon>Bacteria</taxon>
        <taxon>Pseudomonadati</taxon>
        <taxon>Pseudomonadota</taxon>
        <taxon>Gammaproteobacteria</taxon>
        <taxon>Thiotrichales</taxon>
        <taxon>Piscirickettsiaceae</taxon>
        <taxon>Hydrogenovibrio</taxon>
    </lineage>
</organism>
<gene>
    <name evidence="1" type="ORF">EI16_04990</name>
</gene>
<evidence type="ECO:0000313" key="1">
    <source>
        <dbReference type="EMBL" id="KDN95658.1"/>
    </source>
</evidence>
<dbReference type="Proteomes" id="UP000027341">
    <property type="component" value="Unassembled WGS sequence"/>
</dbReference>
<sequence length="92" mass="10463">MNNFAKRKTQLLDWFKKGNIIERCSEPGPVFGKFSGTEACPVSGIEPLTARLFRDGILKYKTFYSYGIRWEKYYLPETSGKLSGNVSGEQSK</sequence>
<reference evidence="1 2" key="1">
    <citation type="submission" date="2014-04" db="EMBL/GenBank/DDBJ databases">
        <title>Draft genome sequence of Hydrogenovibrio marinus MH-110, a model organism for aerobic H2 metabolism.</title>
        <authorList>
            <person name="Cha H.J."/>
            <person name="Jo B.H."/>
            <person name="Hwang B.H."/>
        </authorList>
    </citation>
    <scope>NUCLEOTIDE SEQUENCE [LARGE SCALE GENOMIC DNA]</scope>
    <source>
        <strain evidence="1 2">MH-110</strain>
    </source>
</reference>
<proteinExistence type="predicted"/>
<comment type="caution">
    <text evidence="1">The sequence shown here is derived from an EMBL/GenBank/DDBJ whole genome shotgun (WGS) entry which is preliminary data.</text>
</comment>
<keyword evidence="2" id="KW-1185">Reference proteome</keyword>
<dbReference type="RefSeq" id="WP_029910180.1">
    <property type="nucleotide sequence ID" value="NZ_AP020335.1"/>
</dbReference>
<evidence type="ECO:0000313" key="2">
    <source>
        <dbReference type="Proteomes" id="UP000027341"/>
    </source>
</evidence>
<protein>
    <submittedName>
        <fullName evidence="1">Uncharacterized protein</fullName>
    </submittedName>
</protein>
<name>A0A066ZPD3_HYDMR</name>
<dbReference type="AlphaFoldDB" id="A0A066ZPD3"/>
<accession>A0A066ZPD3</accession>
<dbReference type="EMBL" id="JMIU01000001">
    <property type="protein sequence ID" value="KDN95658.1"/>
    <property type="molecule type" value="Genomic_DNA"/>
</dbReference>